<name>A0A9N9ND33_9GLOM</name>
<evidence type="ECO:0000313" key="1">
    <source>
        <dbReference type="EMBL" id="CAG8722561.1"/>
    </source>
</evidence>
<comment type="caution">
    <text evidence="1">The sequence shown here is derived from an EMBL/GenBank/DDBJ whole genome shotgun (WGS) entry which is preliminary data.</text>
</comment>
<keyword evidence="2" id="KW-1185">Reference proteome</keyword>
<sequence>TKEINNSMNANKFINVDAEIIFEMPSNADIICAVKNKNKPF</sequence>
<reference evidence="1" key="1">
    <citation type="submission" date="2021-06" db="EMBL/GenBank/DDBJ databases">
        <authorList>
            <person name="Kallberg Y."/>
            <person name="Tangrot J."/>
            <person name="Rosling A."/>
        </authorList>
    </citation>
    <scope>NUCLEOTIDE SEQUENCE</scope>
    <source>
        <strain evidence="1">FL966</strain>
    </source>
</reference>
<proteinExistence type="predicted"/>
<organism evidence="1 2">
    <name type="scientific">Cetraspora pellucida</name>
    <dbReference type="NCBI Taxonomy" id="1433469"/>
    <lineage>
        <taxon>Eukaryota</taxon>
        <taxon>Fungi</taxon>
        <taxon>Fungi incertae sedis</taxon>
        <taxon>Mucoromycota</taxon>
        <taxon>Glomeromycotina</taxon>
        <taxon>Glomeromycetes</taxon>
        <taxon>Diversisporales</taxon>
        <taxon>Gigasporaceae</taxon>
        <taxon>Cetraspora</taxon>
    </lineage>
</organism>
<dbReference type="Proteomes" id="UP000789759">
    <property type="component" value="Unassembled WGS sequence"/>
</dbReference>
<dbReference type="OrthoDB" id="2440495at2759"/>
<gene>
    <name evidence="1" type="ORF">CPELLU_LOCUS12985</name>
</gene>
<evidence type="ECO:0000313" key="2">
    <source>
        <dbReference type="Proteomes" id="UP000789759"/>
    </source>
</evidence>
<dbReference type="EMBL" id="CAJVQA010013219">
    <property type="protein sequence ID" value="CAG8722561.1"/>
    <property type="molecule type" value="Genomic_DNA"/>
</dbReference>
<dbReference type="AlphaFoldDB" id="A0A9N9ND33"/>
<feature type="non-terminal residue" evidence="1">
    <location>
        <position position="1"/>
    </location>
</feature>
<protein>
    <submittedName>
        <fullName evidence="1">2784_t:CDS:1</fullName>
    </submittedName>
</protein>
<accession>A0A9N9ND33</accession>